<name>A0ABS7TP40_9BACT</name>
<organism evidence="1 2">
    <name type="scientific">Nannocystis pusilla</name>
    <dbReference type="NCBI Taxonomy" id="889268"/>
    <lineage>
        <taxon>Bacteria</taxon>
        <taxon>Pseudomonadati</taxon>
        <taxon>Myxococcota</taxon>
        <taxon>Polyangia</taxon>
        <taxon>Nannocystales</taxon>
        <taxon>Nannocystaceae</taxon>
        <taxon>Nannocystis</taxon>
    </lineage>
</organism>
<dbReference type="NCBIfam" id="TIGR01443">
    <property type="entry name" value="intein_Cterm"/>
    <property type="match status" value="1"/>
</dbReference>
<evidence type="ECO:0000313" key="1">
    <source>
        <dbReference type="EMBL" id="MBZ5709931.1"/>
    </source>
</evidence>
<evidence type="ECO:0000313" key="2">
    <source>
        <dbReference type="Proteomes" id="UP001139031"/>
    </source>
</evidence>
<dbReference type="PROSITE" id="PS50818">
    <property type="entry name" value="INTEIN_C_TER"/>
    <property type="match status" value="1"/>
</dbReference>
<dbReference type="SUPFAM" id="SSF51294">
    <property type="entry name" value="Hedgehog/intein (Hint) domain"/>
    <property type="match status" value="1"/>
</dbReference>
<protein>
    <recommendedName>
        <fullName evidence="3">Intein C-terminal splicing domain-containing protein</fullName>
    </recommendedName>
</protein>
<dbReference type="RefSeq" id="WP_224191703.1">
    <property type="nucleotide sequence ID" value="NZ_JAIRAU010000011.1"/>
</dbReference>
<gene>
    <name evidence="1" type="ORF">K7C98_11765</name>
</gene>
<dbReference type="InterPro" id="IPR036844">
    <property type="entry name" value="Hint_dom_sf"/>
</dbReference>
<dbReference type="Proteomes" id="UP001139031">
    <property type="component" value="Unassembled WGS sequence"/>
</dbReference>
<accession>A0ABS7TP40</accession>
<comment type="caution">
    <text evidence="1">The sequence shown here is derived from an EMBL/GenBank/DDBJ whole genome shotgun (WGS) entry which is preliminary data.</text>
</comment>
<keyword evidence="2" id="KW-1185">Reference proteome</keyword>
<dbReference type="Gene3D" id="2.170.16.10">
    <property type="entry name" value="Hedgehog/Intein (Hint) domain"/>
    <property type="match status" value="1"/>
</dbReference>
<dbReference type="InterPro" id="IPR030934">
    <property type="entry name" value="Intein_C"/>
</dbReference>
<sequence>MHTPRGEVPVGALGVGDRVWSIDVATGRRIEATVLQVRRATRECMALHWRDGALICTPDHPVYAPETGDYRPAGGWTPARGLLLATDEGVRTVAVTAIEVYAGLHEVVDLTLDVEPHNFVAAGVVVHNKSPAPDFLEAEEDGPDIELGAGEEVAYRVRACLDGTDGDLWVTAQVEARTLVVPTDNVPFSLGITVETVHGSTTGTAAVPFDDKVDYELGNNKECSEGVLFNFHRADEGEGGEIGVTWSVRAAIDRTEHTVAEDATISITIEPEP</sequence>
<dbReference type="CDD" id="cd00081">
    <property type="entry name" value="Hint"/>
    <property type="match status" value="1"/>
</dbReference>
<reference evidence="1" key="1">
    <citation type="submission" date="2021-08" db="EMBL/GenBank/DDBJ databases">
        <authorList>
            <person name="Stevens D.C."/>
        </authorList>
    </citation>
    <scope>NUCLEOTIDE SEQUENCE</scope>
    <source>
        <strain evidence="1">DSM 53165</strain>
    </source>
</reference>
<proteinExistence type="predicted"/>
<dbReference type="EMBL" id="JAIRAU010000011">
    <property type="protein sequence ID" value="MBZ5709931.1"/>
    <property type="molecule type" value="Genomic_DNA"/>
</dbReference>
<evidence type="ECO:0008006" key="3">
    <source>
        <dbReference type="Google" id="ProtNLM"/>
    </source>
</evidence>